<proteinExistence type="predicted"/>
<accession>A0A1I7X5E2</accession>
<organism evidence="1 2">
    <name type="scientific">Heterorhabditis bacteriophora</name>
    <name type="common">Entomopathogenic nematode worm</name>
    <dbReference type="NCBI Taxonomy" id="37862"/>
    <lineage>
        <taxon>Eukaryota</taxon>
        <taxon>Metazoa</taxon>
        <taxon>Ecdysozoa</taxon>
        <taxon>Nematoda</taxon>
        <taxon>Chromadorea</taxon>
        <taxon>Rhabditida</taxon>
        <taxon>Rhabditina</taxon>
        <taxon>Rhabditomorpha</taxon>
        <taxon>Strongyloidea</taxon>
        <taxon>Heterorhabditidae</taxon>
        <taxon>Heterorhabditis</taxon>
    </lineage>
</organism>
<dbReference type="SUPFAM" id="SSF48371">
    <property type="entry name" value="ARM repeat"/>
    <property type="match status" value="1"/>
</dbReference>
<dbReference type="InterPro" id="IPR016024">
    <property type="entry name" value="ARM-type_fold"/>
</dbReference>
<dbReference type="Proteomes" id="UP000095283">
    <property type="component" value="Unplaced"/>
</dbReference>
<name>A0A1I7X5E2_HETBA</name>
<reference evidence="2" key="1">
    <citation type="submission" date="2016-11" db="UniProtKB">
        <authorList>
            <consortium name="WormBaseParasite"/>
        </authorList>
    </citation>
    <scope>IDENTIFICATION</scope>
</reference>
<evidence type="ECO:0000313" key="2">
    <source>
        <dbReference type="WBParaSite" id="Hba_12778"/>
    </source>
</evidence>
<dbReference type="AlphaFoldDB" id="A0A1I7X5E2"/>
<dbReference type="WBParaSite" id="Hba_12778">
    <property type="protein sequence ID" value="Hba_12778"/>
    <property type="gene ID" value="Hba_12778"/>
</dbReference>
<evidence type="ECO:0000313" key="1">
    <source>
        <dbReference type="Proteomes" id="UP000095283"/>
    </source>
</evidence>
<sequence>MDLQTFNSLVTRMQSPENADRSEAEKQYDQIDLPQKVSLLFQLYGEKGAALEVRSMCLILLRRLLANNWEELWPAIGAENQKSVTDQNYILNPVICRSVPNIFGSDQDRYLPGIKVVY</sequence>
<dbReference type="InterPro" id="IPR011989">
    <property type="entry name" value="ARM-like"/>
</dbReference>
<keyword evidence="1" id="KW-1185">Reference proteome</keyword>
<dbReference type="Gene3D" id="1.25.10.10">
    <property type="entry name" value="Leucine-rich Repeat Variant"/>
    <property type="match status" value="1"/>
</dbReference>
<protein>
    <submittedName>
        <fullName evidence="2">Importin N-terminal domain-containing protein</fullName>
    </submittedName>
</protein>